<reference evidence="16" key="1">
    <citation type="journal article" date="2023" name="Mol. Phylogenet. Evol.">
        <title>Genome-scale phylogeny and comparative genomics of the fungal order Sordariales.</title>
        <authorList>
            <person name="Hensen N."/>
            <person name="Bonometti L."/>
            <person name="Westerberg I."/>
            <person name="Brannstrom I.O."/>
            <person name="Guillou S."/>
            <person name="Cros-Aarteil S."/>
            <person name="Calhoun S."/>
            <person name="Haridas S."/>
            <person name="Kuo A."/>
            <person name="Mondo S."/>
            <person name="Pangilinan J."/>
            <person name="Riley R."/>
            <person name="LaButti K."/>
            <person name="Andreopoulos B."/>
            <person name="Lipzen A."/>
            <person name="Chen C."/>
            <person name="Yan M."/>
            <person name="Daum C."/>
            <person name="Ng V."/>
            <person name="Clum A."/>
            <person name="Steindorff A."/>
            <person name="Ohm R.A."/>
            <person name="Martin F."/>
            <person name="Silar P."/>
            <person name="Natvig D.O."/>
            <person name="Lalanne C."/>
            <person name="Gautier V."/>
            <person name="Ament-Velasquez S.L."/>
            <person name="Kruys A."/>
            <person name="Hutchinson M.I."/>
            <person name="Powell A.J."/>
            <person name="Barry K."/>
            <person name="Miller A.N."/>
            <person name="Grigoriev I.V."/>
            <person name="Debuchy R."/>
            <person name="Gladieux P."/>
            <person name="Hiltunen Thoren M."/>
            <person name="Johannesson H."/>
        </authorList>
    </citation>
    <scope>NUCLEOTIDE SEQUENCE</scope>
    <source>
        <strain evidence="16">CBS 141.50</strain>
    </source>
</reference>
<dbReference type="GO" id="GO:0008821">
    <property type="term" value="F:crossover junction DNA endonuclease activity"/>
    <property type="evidence" value="ECO:0007669"/>
    <property type="project" value="TreeGrafter"/>
</dbReference>
<keyword evidence="8" id="KW-0378">Hydrolase</keyword>
<evidence type="ECO:0000256" key="7">
    <source>
        <dbReference type="ARBA" id="ARBA00022763"/>
    </source>
</evidence>
<evidence type="ECO:0000256" key="3">
    <source>
        <dbReference type="ARBA" id="ARBA00005313"/>
    </source>
</evidence>
<dbReference type="PANTHER" id="PTHR21077:SF5">
    <property type="entry name" value="CROSSOVER JUNCTION ENDONUCLEASE MMS4"/>
    <property type="match status" value="1"/>
</dbReference>
<dbReference type="FunFam" id="1.10.150.670:FF:000004">
    <property type="entry name" value="Crossover junction endonuclease EME1"/>
    <property type="match status" value="1"/>
</dbReference>
<evidence type="ECO:0000256" key="12">
    <source>
        <dbReference type="ARBA" id="ARBA00023242"/>
    </source>
</evidence>
<keyword evidence="7" id="KW-0227">DNA damage</keyword>
<evidence type="ECO:0000256" key="1">
    <source>
        <dbReference type="ARBA" id="ARBA00001946"/>
    </source>
</evidence>
<dbReference type="InterPro" id="IPR042530">
    <property type="entry name" value="EME1/EME2_C"/>
</dbReference>
<reference evidence="16" key="2">
    <citation type="submission" date="2023-05" db="EMBL/GenBank/DDBJ databases">
        <authorList>
            <consortium name="Lawrence Berkeley National Laboratory"/>
            <person name="Steindorff A."/>
            <person name="Hensen N."/>
            <person name="Bonometti L."/>
            <person name="Westerberg I."/>
            <person name="Brannstrom I.O."/>
            <person name="Guillou S."/>
            <person name="Cros-Aarteil S."/>
            <person name="Calhoun S."/>
            <person name="Haridas S."/>
            <person name="Kuo A."/>
            <person name="Mondo S."/>
            <person name="Pangilinan J."/>
            <person name="Riley R."/>
            <person name="Labutti K."/>
            <person name="Andreopoulos B."/>
            <person name="Lipzen A."/>
            <person name="Chen C."/>
            <person name="Yanf M."/>
            <person name="Daum C."/>
            <person name="Ng V."/>
            <person name="Clum A."/>
            <person name="Ohm R."/>
            <person name="Martin F."/>
            <person name="Silar P."/>
            <person name="Natvig D."/>
            <person name="Lalanne C."/>
            <person name="Gautier V."/>
            <person name="Ament-Velasquez S.L."/>
            <person name="Kruys A."/>
            <person name="Hutchinson M.I."/>
            <person name="Powell A.J."/>
            <person name="Barry K."/>
            <person name="Miller A.N."/>
            <person name="Grigoriev I.V."/>
            <person name="Debuchy R."/>
            <person name="Gladieux P."/>
            <person name="Thoren M.H."/>
            <person name="Johannesson H."/>
        </authorList>
    </citation>
    <scope>NUCLEOTIDE SEQUENCE</scope>
    <source>
        <strain evidence="16">CBS 141.50</strain>
    </source>
</reference>
<feature type="compositionally biased region" description="Pro residues" evidence="14">
    <location>
        <begin position="16"/>
        <end position="30"/>
    </location>
</feature>
<accession>A0AAN6ZN46</accession>
<dbReference type="RefSeq" id="XP_062637409.1">
    <property type="nucleotide sequence ID" value="XM_062783683.1"/>
</dbReference>
<dbReference type="GO" id="GO:0046872">
    <property type="term" value="F:metal ion binding"/>
    <property type="evidence" value="ECO:0007669"/>
    <property type="project" value="UniProtKB-KW"/>
</dbReference>
<keyword evidence="17" id="KW-1185">Reference proteome</keyword>
<keyword evidence="9" id="KW-0460">Magnesium</keyword>
<feature type="region of interest" description="Disordered" evidence="14">
    <location>
        <begin position="545"/>
        <end position="577"/>
    </location>
</feature>
<feature type="region of interest" description="Disordered" evidence="14">
    <location>
        <begin position="238"/>
        <end position="273"/>
    </location>
</feature>
<feature type="region of interest" description="Disordered" evidence="14">
    <location>
        <begin position="316"/>
        <end position="381"/>
    </location>
</feature>
<keyword evidence="13" id="KW-0469">Meiosis</keyword>
<feature type="compositionally biased region" description="Basic and acidic residues" evidence="14">
    <location>
        <begin position="339"/>
        <end position="381"/>
    </location>
</feature>
<dbReference type="GO" id="GO:0048476">
    <property type="term" value="C:Holliday junction resolvase complex"/>
    <property type="evidence" value="ECO:0007669"/>
    <property type="project" value="InterPro"/>
</dbReference>
<dbReference type="GO" id="GO:0006302">
    <property type="term" value="P:double-strand break repair"/>
    <property type="evidence" value="ECO:0007669"/>
    <property type="project" value="TreeGrafter"/>
</dbReference>
<evidence type="ECO:0000256" key="8">
    <source>
        <dbReference type="ARBA" id="ARBA00022801"/>
    </source>
</evidence>
<feature type="domain" description="ERCC4" evidence="15">
    <location>
        <begin position="408"/>
        <end position="688"/>
    </location>
</feature>
<dbReference type="CDD" id="cd20085">
    <property type="entry name" value="XPF_nuclease_Mms4"/>
    <property type="match status" value="1"/>
</dbReference>
<dbReference type="Pfam" id="PF02732">
    <property type="entry name" value="ERCC4"/>
    <property type="match status" value="1"/>
</dbReference>
<evidence type="ECO:0000256" key="6">
    <source>
        <dbReference type="ARBA" id="ARBA00022759"/>
    </source>
</evidence>
<evidence type="ECO:0000256" key="2">
    <source>
        <dbReference type="ARBA" id="ARBA00004123"/>
    </source>
</evidence>
<dbReference type="Gene3D" id="1.10.150.670">
    <property type="entry name" value="Crossover junction endonuclease EME1, DNA-binding domain"/>
    <property type="match status" value="1"/>
</dbReference>
<evidence type="ECO:0000313" key="16">
    <source>
        <dbReference type="EMBL" id="KAK4144038.1"/>
    </source>
</evidence>
<feature type="compositionally biased region" description="Polar residues" evidence="14">
    <location>
        <begin position="126"/>
        <end position="137"/>
    </location>
</feature>
<feature type="region of interest" description="Disordered" evidence="14">
    <location>
        <begin position="1"/>
        <end position="62"/>
    </location>
</feature>
<dbReference type="InterPro" id="IPR006166">
    <property type="entry name" value="ERCC4_domain"/>
</dbReference>
<feature type="region of interest" description="Disordered" evidence="14">
    <location>
        <begin position="126"/>
        <end position="145"/>
    </location>
</feature>
<dbReference type="PANTHER" id="PTHR21077">
    <property type="entry name" value="EME1 PROTEIN"/>
    <property type="match status" value="1"/>
</dbReference>
<comment type="caution">
    <text evidence="16">The sequence shown here is derived from an EMBL/GenBank/DDBJ whole genome shotgun (WGS) entry which is preliminary data.</text>
</comment>
<evidence type="ECO:0000256" key="4">
    <source>
        <dbReference type="ARBA" id="ARBA00022722"/>
    </source>
</evidence>
<dbReference type="Gene3D" id="3.40.50.10130">
    <property type="match status" value="1"/>
</dbReference>
<comment type="similarity">
    <text evidence="3">Belongs to the EME1/MMS4 family.</text>
</comment>
<dbReference type="GO" id="GO:0031573">
    <property type="term" value="P:mitotic intra-S DNA damage checkpoint signaling"/>
    <property type="evidence" value="ECO:0007669"/>
    <property type="project" value="TreeGrafter"/>
</dbReference>
<evidence type="ECO:0000256" key="14">
    <source>
        <dbReference type="SAM" id="MobiDB-lite"/>
    </source>
</evidence>
<evidence type="ECO:0000256" key="11">
    <source>
        <dbReference type="ARBA" id="ARBA00023204"/>
    </source>
</evidence>
<sequence>MPTEVISLLSSSDAGSPPPARAAQPQPLPAPLQSTRLDILDSDDLFPPLPSPGRLTGTAPPGLTGVAQRQPQALLTSADEIWLLSDDNPISLGNSHSKDGVSIGEPSAKRQCLDLIGVVSSPNAAAPLQSTTSTPLRTSGPGCSDQTAVSLIDTTRPQRRRNWRNDDPLRSLSPFATKRIAPGSHNDPVAVPSSSLQDDTFAASPVPPLGNVPAKNKGIPPVLADDIDVFATSSPVRVVTSTRPGPSTATWDPISSSAPLPSTTEEPVRIPSRPFRKTVSEVIALDESDRDSVAQHSSDDEFPDLDVLLASKEKFGIVPKPPTAPTAPKVQRKPKPTKAKADSDEPKKTTKERAKEKEEKAAAREAEKERKKLEKQRAKEEKAQEKAKAAALAEVNKIRTDKKVSTPEMIVDLPITLDESVKLQAGTLLRDLDVHSTTWQSPVDNIVQWRRKVSSRYNEDLGHWEPIMERIERENYAMVVIPASQFVDLVLGEEDVSLESHVSRIKRLCPKDNIIYLIEGLTIWLRKNRNVRNRQFVSAVRSGLEPLDEGNDQQQQQQQQPPPSSQPQRKRKAAATPQTYIDEETIETSLLQLQVLHGVLIHHTSIPLETARWIAVFTQHISTVPYRRQREAANDAGFCMETGQVKTGDGTHDTYVRILQEIGRVTAPTAYGIAAEFESVSALVRGLEEGGPLRLEKVRRSINKDGELSDRTVGQAVSKRVHKIFLGRDETSTDI</sequence>
<dbReference type="Proteomes" id="UP001302676">
    <property type="component" value="Unassembled WGS sequence"/>
</dbReference>
<dbReference type="GeneID" id="87820296"/>
<comment type="subcellular location">
    <subcellularLocation>
        <location evidence="2">Nucleus</location>
    </subcellularLocation>
</comment>
<keyword evidence="5" id="KW-0479">Metal-binding</keyword>
<keyword evidence="12" id="KW-0539">Nucleus</keyword>
<evidence type="ECO:0000259" key="15">
    <source>
        <dbReference type="SMART" id="SM00891"/>
    </source>
</evidence>
<dbReference type="AlphaFoldDB" id="A0AAN6ZN46"/>
<evidence type="ECO:0000256" key="13">
    <source>
        <dbReference type="ARBA" id="ARBA00023254"/>
    </source>
</evidence>
<dbReference type="GO" id="GO:0000712">
    <property type="term" value="P:resolution of meiotic recombination intermediates"/>
    <property type="evidence" value="ECO:0007669"/>
    <property type="project" value="TreeGrafter"/>
</dbReference>
<dbReference type="GO" id="GO:0031297">
    <property type="term" value="P:replication fork processing"/>
    <property type="evidence" value="ECO:0007669"/>
    <property type="project" value="TreeGrafter"/>
</dbReference>
<dbReference type="SMART" id="SM00891">
    <property type="entry name" value="ERCC4"/>
    <property type="match status" value="1"/>
</dbReference>
<protein>
    <submittedName>
        <fullName evidence="16">ERCC4 domain-containing protein</fullName>
    </submittedName>
</protein>
<evidence type="ECO:0000313" key="17">
    <source>
        <dbReference type="Proteomes" id="UP001302676"/>
    </source>
</evidence>
<evidence type="ECO:0000256" key="9">
    <source>
        <dbReference type="ARBA" id="ARBA00022842"/>
    </source>
</evidence>
<dbReference type="InterPro" id="IPR047521">
    <property type="entry name" value="XPF_nuclease_EME1_ascomycetes"/>
</dbReference>
<keyword evidence="10" id="KW-0233">DNA recombination</keyword>
<keyword evidence="4" id="KW-0540">Nuclease</keyword>
<dbReference type="GO" id="GO:0003677">
    <property type="term" value="F:DNA binding"/>
    <property type="evidence" value="ECO:0007669"/>
    <property type="project" value="InterPro"/>
</dbReference>
<gene>
    <name evidence="16" type="ORF">C8A04DRAFT_36879</name>
</gene>
<evidence type="ECO:0000256" key="10">
    <source>
        <dbReference type="ARBA" id="ARBA00023172"/>
    </source>
</evidence>
<dbReference type="GO" id="GO:0005634">
    <property type="term" value="C:nucleus"/>
    <property type="evidence" value="ECO:0007669"/>
    <property type="project" value="UniProtKB-SubCell"/>
</dbReference>
<keyword evidence="11" id="KW-0234">DNA repair</keyword>
<comment type="cofactor">
    <cofactor evidence="1">
        <name>Mg(2+)</name>
        <dbReference type="ChEBI" id="CHEBI:18420"/>
    </cofactor>
</comment>
<organism evidence="16 17">
    <name type="scientific">Dichotomopilus funicola</name>
    <dbReference type="NCBI Taxonomy" id="1934379"/>
    <lineage>
        <taxon>Eukaryota</taxon>
        <taxon>Fungi</taxon>
        <taxon>Dikarya</taxon>
        <taxon>Ascomycota</taxon>
        <taxon>Pezizomycotina</taxon>
        <taxon>Sordariomycetes</taxon>
        <taxon>Sordariomycetidae</taxon>
        <taxon>Sordariales</taxon>
        <taxon>Chaetomiaceae</taxon>
        <taxon>Dichotomopilus</taxon>
    </lineage>
</organism>
<keyword evidence="6" id="KW-0255">Endonuclease</keyword>
<proteinExistence type="inferred from homology"/>
<dbReference type="InterPro" id="IPR033310">
    <property type="entry name" value="Mms4/EME1/EME2"/>
</dbReference>
<dbReference type="EMBL" id="MU853580">
    <property type="protein sequence ID" value="KAK4144038.1"/>
    <property type="molecule type" value="Genomic_DNA"/>
</dbReference>
<name>A0AAN6ZN46_9PEZI</name>
<evidence type="ECO:0000256" key="5">
    <source>
        <dbReference type="ARBA" id="ARBA00022723"/>
    </source>
</evidence>
<feature type="compositionally biased region" description="Polar residues" evidence="14">
    <location>
        <begin position="238"/>
        <end position="265"/>
    </location>
</feature>